<gene>
    <name evidence="5" type="ORF">OXX778_LOCUS13994</name>
</gene>
<dbReference type="Gene3D" id="3.40.30.10">
    <property type="entry name" value="Glutaredoxin"/>
    <property type="match status" value="1"/>
</dbReference>
<reference evidence="5" key="1">
    <citation type="submission" date="2021-02" db="EMBL/GenBank/DDBJ databases">
        <authorList>
            <person name="Nowell W R."/>
        </authorList>
    </citation>
    <scope>NUCLEOTIDE SEQUENCE</scope>
    <source>
        <strain evidence="5">Ploen Becks lab</strain>
    </source>
</reference>
<evidence type="ECO:0000256" key="2">
    <source>
        <dbReference type="ARBA" id="ARBA00022553"/>
    </source>
</evidence>
<dbReference type="PANTHER" id="PTHR46052">
    <property type="entry name" value="PHOSDUCIN-LIKE PROTEIN"/>
    <property type="match status" value="1"/>
</dbReference>
<dbReference type="GO" id="GO:0008277">
    <property type="term" value="P:regulation of G protein-coupled receptor signaling pathway"/>
    <property type="evidence" value="ECO:0007669"/>
    <property type="project" value="InterPro"/>
</dbReference>
<dbReference type="InterPro" id="IPR036249">
    <property type="entry name" value="Thioredoxin-like_sf"/>
</dbReference>
<dbReference type="InterPro" id="IPR001200">
    <property type="entry name" value="Phosducin"/>
</dbReference>
<dbReference type="PANTHER" id="PTHR46052:SF1">
    <property type="entry name" value="PHOSDUCIN-LIKE PROTEIN"/>
    <property type="match status" value="1"/>
</dbReference>
<dbReference type="InterPro" id="IPR024253">
    <property type="entry name" value="Phosducin_thioredoxin-like_dom"/>
</dbReference>
<dbReference type="Pfam" id="PF02114">
    <property type="entry name" value="Phosducin"/>
    <property type="match status" value="1"/>
</dbReference>
<evidence type="ECO:0000256" key="1">
    <source>
        <dbReference type="ARBA" id="ARBA00009686"/>
    </source>
</evidence>
<evidence type="ECO:0000313" key="6">
    <source>
        <dbReference type="Proteomes" id="UP000663879"/>
    </source>
</evidence>
<dbReference type="InterPro" id="IPR023196">
    <property type="entry name" value="Phosducin_N_dom_sf"/>
</dbReference>
<dbReference type="Proteomes" id="UP000663879">
    <property type="component" value="Unassembled WGS sequence"/>
</dbReference>
<feature type="compositionally biased region" description="Basic and acidic residues" evidence="3">
    <location>
        <begin position="27"/>
        <end position="45"/>
    </location>
</feature>
<dbReference type="AlphaFoldDB" id="A0A814DCY2"/>
<protein>
    <recommendedName>
        <fullName evidence="4">Phosducin domain-containing protein</fullName>
    </recommendedName>
</protein>
<comment type="caution">
    <text evidence="5">The sequence shown here is derived from an EMBL/GenBank/DDBJ whole genome shotgun (WGS) entry which is preliminary data.</text>
</comment>
<sequence length="290" mass="33482">MATLDDKLLGEKLHNYCSSSSEDEDEPTKPKFIPEAELKEREKYKTRSGGPATNTGPKGVIQDWQRYKQLQNEKNQEAKNEREKILKRLAITCKSDDIDKEMEKEKLEKQKENDDLDNLDDDGFFEEYLKKKLEEMQSKVLTLPKFGKVIELTDEKFISEIDNENEKVTIIVHIYDTKVNECNIMNDCLETIAKDYSIVKICKIRSSAINLSDKFRKYGCPALLIYKNKEMIGNFVKMNDEFGDEFCASDVENFLIEQGFLPSQEVPSIIRNSSTLVNKVPNSDDDDDDN</sequence>
<evidence type="ECO:0000259" key="4">
    <source>
        <dbReference type="Pfam" id="PF02114"/>
    </source>
</evidence>
<feature type="domain" description="Phosducin" evidence="4">
    <location>
        <begin position="48"/>
        <end position="271"/>
    </location>
</feature>
<evidence type="ECO:0000313" key="5">
    <source>
        <dbReference type="EMBL" id="CAF0951996.1"/>
    </source>
</evidence>
<dbReference type="InterPro" id="IPR051499">
    <property type="entry name" value="Phosducin-like_reg"/>
</dbReference>
<evidence type="ECO:0000256" key="3">
    <source>
        <dbReference type="SAM" id="MobiDB-lite"/>
    </source>
</evidence>
<keyword evidence="2" id="KW-0597">Phosphoprotein</keyword>
<feature type="region of interest" description="Disordered" evidence="3">
    <location>
        <begin position="1"/>
        <end position="62"/>
    </location>
</feature>
<proteinExistence type="inferred from homology"/>
<accession>A0A814DCY2</accession>
<comment type="similarity">
    <text evidence="1">Belongs to the phosducin family.</text>
</comment>
<dbReference type="EMBL" id="CAJNOC010002798">
    <property type="protein sequence ID" value="CAF0951996.1"/>
    <property type="molecule type" value="Genomic_DNA"/>
</dbReference>
<dbReference type="PRINTS" id="PR00677">
    <property type="entry name" value="PHOSDUCIN"/>
</dbReference>
<feature type="compositionally biased region" description="Basic and acidic residues" evidence="3">
    <location>
        <begin position="1"/>
        <end position="14"/>
    </location>
</feature>
<dbReference type="CDD" id="cd02987">
    <property type="entry name" value="Phd_like_Phd"/>
    <property type="match status" value="1"/>
</dbReference>
<organism evidence="5 6">
    <name type="scientific">Brachionus calyciflorus</name>
    <dbReference type="NCBI Taxonomy" id="104777"/>
    <lineage>
        <taxon>Eukaryota</taxon>
        <taxon>Metazoa</taxon>
        <taxon>Spiralia</taxon>
        <taxon>Gnathifera</taxon>
        <taxon>Rotifera</taxon>
        <taxon>Eurotatoria</taxon>
        <taxon>Monogononta</taxon>
        <taxon>Pseudotrocha</taxon>
        <taxon>Ploima</taxon>
        <taxon>Brachionidae</taxon>
        <taxon>Brachionus</taxon>
    </lineage>
</organism>
<dbReference type="SUPFAM" id="SSF52833">
    <property type="entry name" value="Thioredoxin-like"/>
    <property type="match status" value="1"/>
</dbReference>
<name>A0A814DCY2_9BILA</name>
<dbReference type="Gene3D" id="1.10.168.10">
    <property type="entry name" value="Phosducin, domain 2"/>
    <property type="match status" value="1"/>
</dbReference>
<dbReference type="OrthoDB" id="70588at2759"/>
<keyword evidence="6" id="KW-1185">Reference proteome</keyword>